<dbReference type="AlphaFoldDB" id="A0A652LDX5"/>
<dbReference type="RefSeq" id="WP_147982360.1">
    <property type="nucleotide sequence ID" value="NZ_RDBM01000008.1"/>
</dbReference>
<dbReference type="PANTHER" id="PTHR48079">
    <property type="entry name" value="PROTEIN YEEZ"/>
    <property type="match status" value="1"/>
</dbReference>
<dbReference type="GO" id="GO:0004029">
    <property type="term" value="F:aldehyde dehydrogenase (NAD+) activity"/>
    <property type="evidence" value="ECO:0007669"/>
    <property type="project" value="TreeGrafter"/>
</dbReference>
<gene>
    <name evidence="1" type="ORF">EAO74_01400</name>
</gene>
<dbReference type="InterPro" id="IPR036291">
    <property type="entry name" value="NAD(P)-bd_dom_sf"/>
</dbReference>
<dbReference type="PANTHER" id="PTHR48079:SF6">
    <property type="entry name" value="NAD(P)-BINDING DOMAIN-CONTAINING PROTEIN-RELATED"/>
    <property type="match status" value="1"/>
</dbReference>
<reference evidence="1" key="1">
    <citation type="submission" date="2018-10" db="EMBL/GenBank/DDBJ databases">
        <authorList>
            <person name="Hariharan J."/>
            <person name="Choudoir M.J."/>
            <person name="Diebold P."/>
            <person name="Panke-Buisse K."/>
            <person name="Campbell A.N."/>
            <person name="Buckley D.H."/>
        </authorList>
    </citation>
    <scope>NUCLEOTIDE SEQUENCE</scope>
    <source>
        <strain evidence="1">Gb1</strain>
    </source>
</reference>
<comment type="caution">
    <text evidence="1">The sequence shown here is derived from an EMBL/GenBank/DDBJ whole genome shotgun (WGS) entry which is preliminary data.</text>
</comment>
<proteinExistence type="predicted"/>
<dbReference type="InterPro" id="IPR051783">
    <property type="entry name" value="NAD(P)-dependent_oxidoreduct"/>
</dbReference>
<dbReference type="Gene3D" id="3.40.50.720">
    <property type="entry name" value="NAD(P)-binding Rossmann-like Domain"/>
    <property type="match status" value="1"/>
</dbReference>
<accession>A0A652LDX5</accession>
<dbReference type="GO" id="GO:0005737">
    <property type="term" value="C:cytoplasm"/>
    <property type="evidence" value="ECO:0007669"/>
    <property type="project" value="TreeGrafter"/>
</dbReference>
<name>A0A652LDX5_9ACTN</name>
<dbReference type="EMBL" id="RDBM01000008">
    <property type="protein sequence ID" value="TXS34026.1"/>
    <property type="molecule type" value="Genomic_DNA"/>
</dbReference>
<evidence type="ECO:0000313" key="1">
    <source>
        <dbReference type="EMBL" id="TXS34026.1"/>
    </source>
</evidence>
<organism evidence="1">
    <name type="scientific">Streptomyces sp. gb1(2016)</name>
    <dbReference type="NCBI Taxonomy" id="1828321"/>
    <lineage>
        <taxon>Bacteria</taxon>
        <taxon>Bacillati</taxon>
        <taxon>Actinomycetota</taxon>
        <taxon>Actinomycetes</taxon>
        <taxon>Kitasatosporales</taxon>
        <taxon>Streptomycetaceae</taxon>
        <taxon>Streptomyces</taxon>
    </lineage>
</organism>
<dbReference type="SUPFAM" id="SSF51735">
    <property type="entry name" value="NAD(P)-binding Rossmann-fold domains"/>
    <property type="match status" value="1"/>
</dbReference>
<sequence>MIHLAYRHDVAFTTDPAGATETEYQAVKAMGEALAGTQRPFVMAVGLVGLPVEGRVATETDRAVPHGPAGRRIEAVDHVLGLAGHSVRTSVVRLPPTVHGTADTGFVPQLVTLARRTGPSAYVGAGDNRWPAVHREDAATLFRLTAEQATAGTVLHGVAEEGVAFRDIAEGIATVLGAPTRSLDADAASGHFGGFARLTGRDFPASSTLTRERFGWAPSGPGLLAELAAGDHPS</sequence>
<protein>
    <submittedName>
        <fullName evidence="1">3-beta hydroxysteroid dehydrogenase</fullName>
    </submittedName>
</protein>